<dbReference type="GO" id="GO:0008270">
    <property type="term" value="F:zinc ion binding"/>
    <property type="evidence" value="ECO:0007669"/>
    <property type="project" value="UniProtKB-KW"/>
</dbReference>
<evidence type="ECO:0000259" key="8">
    <source>
        <dbReference type="PROSITE" id="PS50950"/>
    </source>
</evidence>
<dbReference type="GO" id="GO:0048468">
    <property type="term" value="P:cell development"/>
    <property type="evidence" value="ECO:0007669"/>
    <property type="project" value="UniProtKB-ARBA"/>
</dbReference>
<evidence type="ECO:0000256" key="2">
    <source>
        <dbReference type="ARBA" id="ARBA00022771"/>
    </source>
</evidence>
<evidence type="ECO:0000256" key="5">
    <source>
        <dbReference type="PROSITE-ProRule" id="PRU00309"/>
    </source>
</evidence>
<keyword evidence="3" id="KW-0862">Zinc</keyword>
<dbReference type="InterPro" id="IPR032397">
    <property type="entry name" value="RHD_dimer"/>
</dbReference>
<evidence type="ECO:0000259" key="7">
    <source>
        <dbReference type="PROSITE" id="PS50254"/>
    </source>
</evidence>
<feature type="compositionally biased region" description="Polar residues" evidence="6">
    <location>
        <begin position="117"/>
        <end position="138"/>
    </location>
</feature>
<dbReference type="InterPro" id="IPR011539">
    <property type="entry name" value="RHD_DNA_bind_dom"/>
</dbReference>
<reference evidence="9" key="2">
    <citation type="submission" date="2014-07" db="EMBL/GenBank/DDBJ databases">
        <authorList>
            <person name="Hull J."/>
        </authorList>
    </citation>
    <scope>NUCLEOTIDE SEQUENCE</scope>
</reference>
<keyword evidence="2 5" id="KW-0863">Zinc-finger</keyword>
<dbReference type="InterPro" id="IPR002909">
    <property type="entry name" value="IPT_dom"/>
</dbReference>
<evidence type="ECO:0000256" key="4">
    <source>
        <dbReference type="ARBA" id="ARBA00023125"/>
    </source>
</evidence>
<sequence>MAGCEMVKCAVPECSNVSGENKTFWPAPKQEAIRKQWFRVLGVPISLKSALICEDHFQVEGDGKEQGYSDDEHSYSRPENSELHPNGNHKRRKRIHESQTNHRKRGLAEPIEDRHSTNSATSSDDVENSQEQWRSGSSPIREGSRSEDSDDSTALVIKCEPEDDFCNNEDGEEQLVSTYEMLGNHHVKVEADPIALEEDITHPTKTGVSNGGAKTSLILEQPYLEILDQPEPSYRFRYKRESSKPHGPLKGRLHVDRGRNHSAYGPRVKLCNFHGEEAILRVWLFCGAEPSPHQLVSTAKVPSLNGPTEEVLQYEPHQVIVSGENDFTVSFSKLNILHVVCGDLDYQKRYYIKKHFALSNSFIPPTNLPPFDPVSMKEEIKRKEKDIACLFIEAFEKTDKGYRKLCDIISENIKNKKSPKTNDLKILKQSHEEGSCRGNQQVLIFTEKLIKDVSVEFFEEDEDGEITWSSKASFKESDIHKQVAISFWTPPYKDLHISNPVPVFFRLVRATDGATSHNRTYTYLPSDCPCRSKLPDSRMCISPTVKVPEQEEVKVGKVKRYQPMVMPIMTSYTRIDPDTMAKLRVPQPSKKEGSCHRRCSIYLNPANEGISHHVILKVEIQ</sequence>
<dbReference type="Pfam" id="PF00554">
    <property type="entry name" value="RHD_DNA_bind"/>
    <property type="match status" value="1"/>
</dbReference>
<evidence type="ECO:0000256" key="1">
    <source>
        <dbReference type="ARBA" id="ARBA00022723"/>
    </source>
</evidence>
<dbReference type="SUPFAM" id="SSF81296">
    <property type="entry name" value="E set domains"/>
    <property type="match status" value="1"/>
</dbReference>
<dbReference type="Gene3D" id="6.20.210.20">
    <property type="entry name" value="THAP domain"/>
    <property type="match status" value="1"/>
</dbReference>
<dbReference type="InterPro" id="IPR013783">
    <property type="entry name" value="Ig-like_fold"/>
</dbReference>
<dbReference type="PANTHER" id="PTHR24169">
    <property type="entry name" value="NUCLEAR FACTOR NF-KAPPA-B PROTEIN"/>
    <property type="match status" value="1"/>
</dbReference>
<accession>A0A0A9W4N9</accession>
<dbReference type="EMBL" id="GBHO01040840">
    <property type="protein sequence ID" value="JAG02764.1"/>
    <property type="molecule type" value="Transcribed_RNA"/>
</dbReference>
<dbReference type="GO" id="GO:0005737">
    <property type="term" value="C:cytoplasm"/>
    <property type="evidence" value="ECO:0007669"/>
    <property type="project" value="InterPro"/>
</dbReference>
<dbReference type="GO" id="GO:0048731">
    <property type="term" value="P:system development"/>
    <property type="evidence" value="ECO:0007669"/>
    <property type="project" value="UniProtKB-ARBA"/>
</dbReference>
<dbReference type="Pfam" id="PF05485">
    <property type="entry name" value="THAP"/>
    <property type="match status" value="1"/>
</dbReference>
<dbReference type="InterPro" id="IPR006612">
    <property type="entry name" value="THAP_Znf"/>
</dbReference>
<feature type="region of interest" description="Disordered" evidence="6">
    <location>
        <begin position="240"/>
        <end position="260"/>
    </location>
</feature>
<feature type="compositionally biased region" description="Basic residues" evidence="6">
    <location>
        <begin position="87"/>
        <end position="105"/>
    </location>
</feature>
<dbReference type="PRINTS" id="PR00057">
    <property type="entry name" value="NFKBTNSCPFCT"/>
</dbReference>
<dbReference type="AlphaFoldDB" id="A0A0A9W4N9"/>
<dbReference type="PROSITE" id="PS50254">
    <property type="entry name" value="REL_2"/>
    <property type="match status" value="1"/>
</dbReference>
<evidence type="ECO:0000313" key="10">
    <source>
        <dbReference type="EMBL" id="JAG02765.1"/>
    </source>
</evidence>
<keyword evidence="1" id="KW-0479">Metal-binding</keyword>
<evidence type="ECO:0008006" key="11">
    <source>
        <dbReference type="Google" id="ProtNLM"/>
    </source>
</evidence>
<dbReference type="Gene3D" id="2.60.40.10">
    <property type="entry name" value="Immunoglobulins"/>
    <property type="match status" value="1"/>
</dbReference>
<dbReference type="InterPro" id="IPR008967">
    <property type="entry name" value="p53-like_TF_DNA-bd_sf"/>
</dbReference>
<evidence type="ECO:0000256" key="3">
    <source>
        <dbReference type="ARBA" id="ARBA00022833"/>
    </source>
</evidence>
<reference evidence="9" key="1">
    <citation type="journal article" date="2014" name="PLoS ONE">
        <title>Transcriptome-Based Identification of ABC Transporters in the Western Tarnished Plant Bug Lygus hesperus.</title>
        <authorList>
            <person name="Hull J.J."/>
            <person name="Chaney K."/>
            <person name="Geib S.M."/>
            <person name="Fabrick J.A."/>
            <person name="Brent C.S."/>
            <person name="Walsh D."/>
            <person name="Lavine L.C."/>
        </authorList>
    </citation>
    <scope>NUCLEOTIDE SEQUENCE</scope>
</reference>
<dbReference type="InterPro" id="IPR014756">
    <property type="entry name" value="Ig_E-set"/>
</dbReference>
<dbReference type="PANTHER" id="PTHR24169:SF28">
    <property type="entry name" value="NUCLEAR FACTOR NF-KAPPA-B P110 SUBUNIT"/>
    <property type="match status" value="1"/>
</dbReference>
<feature type="compositionally biased region" description="Basic and acidic residues" evidence="6">
    <location>
        <begin position="62"/>
        <end position="82"/>
    </location>
</feature>
<dbReference type="InterPro" id="IPR000451">
    <property type="entry name" value="NFkB/Dor"/>
</dbReference>
<dbReference type="GO" id="GO:0000978">
    <property type="term" value="F:RNA polymerase II cis-regulatory region sequence-specific DNA binding"/>
    <property type="evidence" value="ECO:0007669"/>
    <property type="project" value="TreeGrafter"/>
</dbReference>
<dbReference type="InterPro" id="IPR037059">
    <property type="entry name" value="RHD_DNA_bind_dom_sf"/>
</dbReference>
<feature type="domain" description="RHD" evidence="7">
    <location>
        <begin position="219"/>
        <end position="420"/>
    </location>
</feature>
<name>A0A0A9W4N9_LYGHE</name>
<gene>
    <name evidence="10" type="ORF">CM83_73966</name>
    <name evidence="9" type="ORF">CM83_73968</name>
</gene>
<keyword evidence="4 5" id="KW-0238">DNA-binding</keyword>
<dbReference type="Gene3D" id="2.60.40.340">
    <property type="entry name" value="Rel homology domain (RHD), DNA-binding domain"/>
    <property type="match status" value="1"/>
</dbReference>
<dbReference type="SUPFAM" id="SSF57716">
    <property type="entry name" value="Glucocorticoid receptor-like (DNA-binding domain)"/>
    <property type="match status" value="1"/>
</dbReference>
<dbReference type="SMART" id="SM00429">
    <property type="entry name" value="IPT"/>
    <property type="match status" value="1"/>
</dbReference>
<feature type="domain" description="THAP-type" evidence="8">
    <location>
        <begin position="1"/>
        <end position="81"/>
    </location>
</feature>
<dbReference type="SUPFAM" id="SSF49417">
    <property type="entry name" value="p53-like transcription factors"/>
    <property type="match status" value="1"/>
</dbReference>
<evidence type="ECO:0000313" key="9">
    <source>
        <dbReference type="EMBL" id="JAG02764.1"/>
    </source>
</evidence>
<dbReference type="Pfam" id="PF16179">
    <property type="entry name" value="RHD_dimer"/>
    <property type="match status" value="1"/>
</dbReference>
<dbReference type="PROSITE" id="PS50950">
    <property type="entry name" value="ZF_THAP"/>
    <property type="match status" value="1"/>
</dbReference>
<feature type="region of interest" description="Disordered" evidence="6">
    <location>
        <begin position="62"/>
        <end position="153"/>
    </location>
</feature>
<dbReference type="GO" id="GO:0000981">
    <property type="term" value="F:DNA-binding transcription factor activity, RNA polymerase II-specific"/>
    <property type="evidence" value="ECO:0007669"/>
    <property type="project" value="TreeGrafter"/>
</dbReference>
<dbReference type="InterPro" id="IPR038441">
    <property type="entry name" value="THAP_Znf_sf"/>
</dbReference>
<dbReference type="EMBL" id="GBHO01040839">
    <property type="protein sequence ID" value="JAG02765.1"/>
    <property type="molecule type" value="Transcribed_RNA"/>
</dbReference>
<protein>
    <recommendedName>
        <fullName evidence="11">Nuclear factor NF-kappa-B p110 subunit</fullName>
    </recommendedName>
</protein>
<organism evidence="9">
    <name type="scientific">Lygus hesperus</name>
    <name type="common">Western plant bug</name>
    <dbReference type="NCBI Taxonomy" id="30085"/>
    <lineage>
        <taxon>Eukaryota</taxon>
        <taxon>Metazoa</taxon>
        <taxon>Ecdysozoa</taxon>
        <taxon>Arthropoda</taxon>
        <taxon>Hexapoda</taxon>
        <taxon>Insecta</taxon>
        <taxon>Pterygota</taxon>
        <taxon>Neoptera</taxon>
        <taxon>Paraneoptera</taxon>
        <taxon>Hemiptera</taxon>
        <taxon>Heteroptera</taxon>
        <taxon>Panheteroptera</taxon>
        <taxon>Cimicomorpha</taxon>
        <taxon>Miridae</taxon>
        <taxon>Mirini</taxon>
        <taxon>Lygus</taxon>
    </lineage>
</organism>
<evidence type="ECO:0000256" key="6">
    <source>
        <dbReference type="SAM" id="MobiDB-lite"/>
    </source>
</evidence>
<proteinExistence type="predicted"/>